<dbReference type="Pfam" id="PF01152">
    <property type="entry name" value="Bac_globin"/>
    <property type="match status" value="1"/>
</dbReference>
<dbReference type="InterPro" id="IPR016339">
    <property type="entry name" value="Hemoglobin_trunc_I"/>
</dbReference>
<evidence type="ECO:0000256" key="7">
    <source>
        <dbReference type="PIRSR" id="PIRSR002030-1"/>
    </source>
</evidence>
<evidence type="ECO:0000313" key="10">
    <source>
        <dbReference type="Proteomes" id="UP000550501"/>
    </source>
</evidence>
<evidence type="ECO:0000256" key="6">
    <source>
        <dbReference type="PIRNR" id="PIRNR002030"/>
    </source>
</evidence>
<evidence type="ECO:0000313" key="9">
    <source>
        <dbReference type="EMBL" id="MBB2992735.1"/>
    </source>
</evidence>
<keyword evidence="6" id="KW-0561">Oxygen transport</keyword>
<dbReference type="PIRSF" id="PIRSF002030">
    <property type="entry name" value="Globin_Protozoa/Cyanobacteria"/>
    <property type="match status" value="1"/>
</dbReference>
<dbReference type="InterPro" id="IPR012292">
    <property type="entry name" value="Globin/Proto"/>
</dbReference>
<evidence type="ECO:0000256" key="1">
    <source>
        <dbReference type="ARBA" id="ARBA00009660"/>
    </source>
</evidence>
<keyword evidence="3 6" id="KW-0349">Heme</keyword>
<dbReference type="InterPro" id="IPR009050">
    <property type="entry name" value="Globin-like_sf"/>
</dbReference>
<comment type="cofactor">
    <cofactor evidence="7">
        <name>heme</name>
        <dbReference type="ChEBI" id="CHEBI:30413"/>
    </cofactor>
    <text evidence="7">Binds 1 heme group per subunit.</text>
</comment>
<comment type="similarity">
    <text evidence="1 6">Belongs to the truncated hemoglobin family. Group I subfamily.</text>
</comment>
<reference evidence="9 10" key="1">
    <citation type="submission" date="2020-08" db="EMBL/GenBank/DDBJ databases">
        <title>The Agave Microbiome: Exploring the role of microbial communities in plant adaptations to desert environments.</title>
        <authorList>
            <person name="Partida-Martinez L.P."/>
        </authorList>
    </citation>
    <scope>NUCLEOTIDE SEQUENCE [LARGE SCALE GENOMIC DNA]</scope>
    <source>
        <strain evidence="9 10">AT2.18</strain>
    </source>
</reference>
<dbReference type="GO" id="GO:0019825">
    <property type="term" value="F:oxygen binding"/>
    <property type="evidence" value="ECO:0007669"/>
    <property type="project" value="InterPro"/>
</dbReference>
<organism evidence="9 10">
    <name type="scientific">Mycolicibacterium iranicum</name>
    <name type="common">Mycobacterium iranicum</name>
    <dbReference type="NCBI Taxonomy" id="912594"/>
    <lineage>
        <taxon>Bacteria</taxon>
        <taxon>Bacillati</taxon>
        <taxon>Actinomycetota</taxon>
        <taxon>Actinomycetes</taxon>
        <taxon>Mycobacteriales</taxon>
        <taxon>Mycobacteriaceae</taxon>
        <taxon>Mycolicibacterium</taxon>
    </lineage>
</organism>
<evidence type="ECO:0000256" key="8">
    <source>
        <dbReference type="PIRSR" id="PIRSR601486-1"/>
    </source>
</evidence>
<dbReference type="GO" id="GO:0020037">
    <property type="term" value="F:heme binding"/>
    <property type="evidence" value="ECO:0007669"/>
    <property type="project" value="InterPro"/>
</dbReference>
<comment type="caution">
    <text evidence="9">The sequence shown here is derived from an EMBL/GenBank/DDBJ whole genome shotgun (WGS) entry which is preliminary data.</text>
</comment>
<protein>
    <recommendedName>
        <fullName evidence="6">Group 1 truncated hemoglobin</fullName>
    </recommendedName>
</protein>
<dbReference type="InterPro" id="IPR001486">
    <property type="entry name" value="Hemoglobin_trunc"/>
</dbReference>
<keyword evidence="10" id="KW-1185">Reference proteome</keyword>
<sequence>MGIYDQIGGSAAVTAAVDDLYRRVIADPGLSHYFDGVDMKRLKARQRSFLAAALGGHEPALVQDMREAHSHLDIAPRHFDRAVDHLVETLSDLGVRGSVLDRVGARLAPLKAEVVAGRAARAG</sequence>
<dbReference type="Proteomes" id="UP000550501">
    <property type="component" value="Unassembled WGS sequence"/>
</dbReference>
<proteinExistence type="inferred from homology"/>
<name>A0A839QE19_MYCIR</name>
<evidence type="ECO:0000256" key="4">
    <source>
        <dbReference type="ARBA" id="ARBA00022723"/>
    </source>
</evidence>
<dbReference type="RefSeq" id="WP_183471739.1">
    <property type="nucleotide sequence ID" value="NZ_JACHVU010000011.1"/>
</dbReference>
<dbReference type="AlphaFoldDB" id="A0A839QE19"/>
<feature type="binding site" description="proximal binding residue" evidence="7">
    <location>
        <position position="69"/>
    </location>
    <ligand>
        <name>heme</name>
        <dbReference type="ChEBI" id="CHEBI:30413"/>
    </ligand>
    <ligandPart>
        <name>Fe</name>
        <dbReference type="ChEBI" id="CHEBI:18248"/>
    </ligandPart>
</feature>
<feature type="binding site" description="distal binding residue" evidence="8">
    <location>
        <position position="69"/>
    </location>
    <ligand>
        <name>heme</name>
        <dbReference type="ChEBI" id="CHEBI:30413"/>
    </ligand>
    <ligandPart>
        <name>Fe</name>
        <dbReference type="ChEBI" id="CHEBI:18248"/>
    </ligandPart>
</feature>
<dbReference type="CDD" id="cd00454">
    <property type="entry name" value="TrHb1_N"/>
    <property type="match status" value="1"/>
</dbReference>
<evidence type="ECO:0000256" key="5">
    <source>
        <dbReference type="ARBA" id="ARBA00023004"/>
    </source>
</evidence>
<dbReference type="GO" id="GO:0046872">
    <property type="term" value="F:metal ion binding"/>
    <property type="evidence" value="ECO:0007669"/>
    <property type="project" value="UniProtKB-UniRule"/>
</dbReference>
<evidence type="ECO:0000256" key="3">
    <source>
        <dbReference type="ARBA" id="ARBA00022617"/>
    </source>
</evidence>
<gene>
    <name evidence="9" type="ORF">FHR72_004239</name>
</gene>
<dbReference type="EMBL" id="JACHVU010000011">
    <property type="protein sequence ID" value="MBB2992735.1"/>
    <property type="molecule type" value="Genomic_DNA"/>
</dbReference>
<dbReference type="GO" id="GO:0005344">
    <property type="term" value="F:oxygen carrier activity"/>
    <property type="evidence" value="ECO:0007669"/>
    <property type="project" value="UniProtKB-UniRule"/>
</dbReference>
<dbReference type="SUPFAM" id="SSF46458">
    <property type="entry name" value="Globin-like"/>
    <property type="match status" value="1"/>
</dbReference>
<accession>A0A839QE19</accession>
<dbReference type="Gene3D" id="1.10.490.10">
    <property type="entry name" value="Globins"/>
    <property type="match status" value="1"/>
</dbReference>
<evidence type="ECO:0000256" key="2">
    <source>
        <dbReference type="ARBA" id="ARBA00022448"/>
    </source>
</evidence>
<keyword evidence="2 6" id="KW-0813">Transport</keyword>
<keyword evidence="5 6" id="KW-0408">Iron</keyword>
<keyword evidence="4 6" id="KW-0479">Metal-binding</keyword>